<comment type="caution">
    <text evidence="1">The sequence shown here is derived from an EMBL/GenBank/DDBJ whole genome shotgun (WGS) entry which is preliminary data.</text>
</comment>
<sequence>MLLKQELMDYCLKSGCAENGNVQVYHFVWQMKLVVFVMWQHENILIKVIYGIFLRQTCSKNSRCMPISMVALKVSLILQ</sequence>
<name>W4LCX8_ENTF1</name>
<dbReference type="AlphaFoldDB" id="W4LCX8"/>
<reference evidence="1 2" key="1">
    <citation type="journal article" date="2014" name="Nature">
        <title>An environmental bacterial taxon with a large and distinct metabolic repertoire.</title>
        <authorList>
            <person name="Wilson M.C."/>
            <person name="Mori T."/>
            <person name="Ruckert C."/>
            <person name="Uria A.R."/>
            <person name="Helf M.J."/>
            <person name="Takada K."/>
            <person name="Gernert C."/>
            <person name="Steffens U.A."/>
            <person name="Heycke N."/>
            <person name="Schmitt S."/>
            <person name="Rinke C."/>
            <person name="Helfrich E.J."/>
            <person name="Brachmann A.O."/>
            <person name="Gurgui C."/>
            <person name="Wakimoto T."/>
            <person name="Kracht M."/>
            <person name="Crusemann M."/>
            <person name="Hentschel U."/>
            <person name="Abe I."/>
            <person name="Matsunaga S."/>
            <person name="Kalinowski J."/>
            <person name="Takeyama H."/>
            <person name="Piel J."/>
        </authorList>
    </citation>
    <scope>NUCLEOTIDE SEQUENCE [LARGE SCALE GENOMIC DNA]</scope>
    <source>
        <strain evidence="2">TSY1</strain>
    </source>
</reference>
<dbReference type="EMBL" id="AZHW01000901">
    <property type="protein sequence ID" value="ETW95580.1"/>
    <property type="molecule type" value="Genomic_DNA"/>
</dbReference>
<dbReference type="HOGENOM" id="CLU_2599466_0_0_7"/>
<keyword evidence="2" id="KW-1185">Reference proteome</keyword>
<gene>
    <name evidence="1" type="ORF">ETSY1_30055</name>
</gene>
<protein>
    <submittedName>
        <fullName evidence="1">Uncharacterized protein</fullName>
    </submittedName>
</protein>
<proteinExistence type="predicted"/>
<dbReference type="Proteomes" id="UP000019141">
    <property type="component" value="Unassembled WGS sequence"/>
</dbReference>
<accession>W4LCX8</accession>
<evidence type="ECO:0000313" key="2">
    <source>
        <dbReference type="Proteomes" id="UP000019141"/>
    </source>
</evidence>
<evidence type="ECO:0000313" key="1">
    <source>
        <dbReference type="EMBL" id="ETW95580.1"/>
    </source>
</evidence>
<organism evidence="1 2">
    <name type="scientific">Entotheonella factor</name>
    <dbReference type="NCBI Taxonomy" id="1429438"/>
    <lineage>
        <taxon>Bacteria</taxon>
        <taxon>Pseudomonadati</taxon>
        <taxon>Nitrospinota/Tectimicrobiota group</taxon>
        <taxon>Candidatus Tectimicrobiota</taxon>
        <taxon>Candidatus Entotheonellia</taxon>
        <taxon>Candidatus Entotheonellales</taxon>
        <taxon>Candidatus Entotheonellaceae</taxon>
        <taxon>Candidatus Entotheonella</taxon>
    </lineage>
</organism>